<comment type="caution">
    <text evidence="1">The sequence shown here is derived from an EMBL/GenBank/DDBJ whole genome shotgun (WGS) entry which is preliminary data.</text>
</comment>
<evidence type="ECO:0000313" key="1">
    <source>
        <dbReference type="EMBL" id="OWF40499.1"/>
    </source>
</evidence>
<reference evidence="1 2" key="1">
    <citation type="journal article" date="2017" name="Nat. Ecol. Evol.">
        <title>Scallop genome provides insights into evolution of bilaterian karyotype and development.</title>
        <authorList>
            <person name="Wang S."/>
            <person name="Zhang J."/>
            <person name="Jiao W."/>
            <person name="Li J."/>
            <person name="Xun X."/>
            <person name="Sun Y."/>
            <person name="Guo X."/>
            <person name="Huan P."/>
            <person name="Dong B."/>
            <person name="Zhang L."/>
            <person name="Hu X."/>
            <person name="Sun X."/>
            <person name="Wang J."/>
            <person name="Zhao C."/>
            <person name="Wang Y."/>
            <person name="Wang D."/>
            <person name="Huang X."/>
            <person name="Wang R."/>
            <person name="Lv J."/>
            <person name="Li Y."/>
            <person name="Zhang Z."/>
            <person name="Liu B."/>
            <person name="Lu W."/>
            <person name="Hui Y."/>
            <person name="Liang J."/>
            <person name="Zhou Z."/>
            <person name="Hou R."/>
            <person name="Li X."/>
            <person name="Liu Y."/>
            <person name="Li H."/>
            <person name="Ning X."/>
            <person name="Lin Y."/>
            <person name="Zhao L."/>
            <person name="Xing Q."/>
            <person name="Dou J."/>
            <person name="Li Y."/>
            <person name="Mao J."/>
            <person name="Guo H."/>
            <person name="Dou H."/>
            <person name="Li T."/>
            <person name="Mu C."/>
            <person name="Jiang W."/>
            <person name="Fu Q."/>
            <person name="Fu X."/>
            <person name="Miao Y."/>
            <person name="Liu J."/>
            <person name="Yu Q."/>
            <person name="Li R."/>
            <person name="Liao H."/>
            <person name="Li X."/>
            <person name="Kong Y."/>
            <person name="Jiang Z."/>
            <person name="Chourrout D."/>
            <person name="Li R."/>
            <person name="Bao Z."/>
        </authorList>
    </citation>
    <scope>NUCLEOTIDE SEQUENCE [LARGE SCALE GENOMIC DNA]</scope>
    <source>
        <strain evidence="1 2">PY_sf001</strain>
    </source>
</reference>
<dbReference type="AlphaFoldDB" id="A0A210PVJ1"/>
<protein>
    <submittedName>
        <fullName evidence="1">Uncharacterized protein</fullName>
    </submittedName>
</protein>
<keyword evidence="2" id="KW-1185">Reference proteome</keyword>
<gene>
    <name evidence="1" type="ORF">KP79_PYT19041</name>
</gene>
<organism evidence="1 2">
    <name type="scientific">Mizuhopecten yessoensis</name>
    <name type="common">Japanese scallop</name>
    <name type="synonym">Patinopecten yessoensis</name>
    <dbReference type="NCBI Taxonomy" id="6573"/>
    <lineage>
        <taxon>Eukaryota</taxon>
        <taxon>Metazoa</taxon>
        <taxon>Spiralia</taxon>
        <taxon>Lophotrochozoa</taxon>
        <taxon>Mollusca</taxon>
        <taxon>Bivalvia</taxon>
        <taxon>Autobranchia</taxon>
        <taxon>Pteriomorphia</taxon>
        <taxon>Pectinida</taxon>
        <taxon>Pectinoidea</taxon>
        <taxon>Pectinidae</taxon>
        <taxon>Mizuhopecten</taxon>
    </lineage>
</organism>
<accession>A0A210PVJ1</accession>
<sequence length="129" mass="14220">MAGLPALTYHIIIPHVGRGGSVSHISTDKVPSISYHHLCVSLFEVEGLACEGRPMCHGHRCTLPRSFSEPQCFVSQTVVLCTEKRLFSDFIPSVFGSGHRQCVSKCCPDNREISNHLYTAGSDNIVRSY</sequence>
<evidence type="ECO:0000313" key="2">
    <source>
        <dbReference type="Proteomes" id="UP000242188"/>
    </source>
</evidence>
<name>A0A210PVJ1_MIZYE</name>
<proteinExistence type="predicted"/>
<dbReference type="Proteomes" id="UP000242188">
    <property type="component" value="Unassembled WGS sequence"/>
</dbReference>
<dbReference type="EMBL" id="NEDP02005461">
    <property type="protein sequence ID" value="OWF40499.1"/>
    <property type="molecule type" value="Genomic_DNA"/>
</dbReference>